<keyword evidence="8" id="KW-0133">Cell shape</keyword>
<evidence type="ECO:0000256" key="11">
    <source>
        <dbReference type="ARBA" id="ARBA00023136"/>
    </source>
</evidence>
<evidence type="ECO:0000256" key="12">
    <source>
        <dbReference type="ARBA" id="ARBA00023316"/>
    </source>
</evidence>
<feature type="domain" description="Penicillin-binding protein dimerisation" evidence="15">
    <location>
        <begin position="90"/>
        <end position="258"/>
    </location>
</feature>
<dbReference type="GO" id="GO:0009002">
    <property type="term" value="F:serine-type D-Ala-D-Ala carboxypeptidase activity"/>
    <property type="evidence" value="ECO:0007669"/>
    <property type="project" value="InterPro"/>
</dbReference>
<evidence type="ECO:0000256" key="1">
    <source>
        <dbReference type="ARBA" id="ARBA00004167"/>
    </source>
</evidence>
<evidence type="ECO:0000256" key="5">
    <source>
        <dbReference type="ARBA" id="ARBA00022670"/>
    </source>
</evidence>
<dbReference type="Gene3D" id="3.30.1390.30">
    <property type="entry name" value="Penicillin-binding protein 2a, domain 3"/>
    <property type="match status" value="1"/>
</dbReference>
<dbReference type="Pfam" id="PF03717">
    <property type="entry name" value="PBP_dimer"/>
    <property type="match status" value="1"/>
</dbReference>
<keyword evidence="10 13" id="KW-1133">Transmembrane helix</keyword>
<reference evidence="17" key="1">
    <citation type="submission" date="2017-09" db="EMBL/GenBank/DDBJ databases">
        <title>Depth-based differentiation of microbial function through sediment-hosted aquifers and enrichment of novel symbionts in the deep terrestrial subsurface.</title>
        <authorList>
            <person name="Probst A.J."/>
            <person name="Ladd B."/>
            <person name="Jarett J.K."/>
            <person name="Geller-Mcgrath D.E."/>
            <person name="Sieber C.M.K."/>
            <person name="Emerson J.B."/>
            <person name="Anantharaman K."/>
            <person name="Thomas B.C."/>
            <person name="Malmstrom R."/>
            <person name="Stieglmeier M."/>
            <person name="Klingl A."/>
            <person name="Woyke T."/>
            <person name="Ryan C.M."/>
            <person name="Banfield J.F."/>
        </authorList>
    </citation>
    <scope>NUCLEOTIDE SEQUENCE [LARGE SCALE GENOMIC DNA]</scope>
</reference>
<dbReference type="InterPro" id="IPR012338">
    <property type="entry name" value="Beta-lactam/transpept-like"/>
</dbReference>
<dbReference type="Gene3D" id="3.40.710.10">
    <property type="entry name" value="DD-peptidase/beta-lactamase superfamily"/>
    <property type="match status" value="1"/>
</dbReference>
<gene>
    <name evidence="16" type="primary">mrdA</name>
    <name evidence="16" type="ORF">COT77_02325</name>
</gene>
<dbReference type="InterPro" id="IPR005311">
    <property type="entry name" value="PBP_dimer"/>
</dbReference>
<dbReference type="GO" id="GO:0005886">
    <property type="term" value="C:plasma membrane"/>
    <property type="evidence" value="ECO:0007669"/>
    <property type="project" value="UniProtKB-SubCell"/>
</dbReference>
<feature type="domain" description="Penicillin-binding protein transpeptidase" evidence="14">
    <location>
        <begin position="298"/>
        <end position="625"/>
    </location>
</feature>
<evidence type="ECO:0000313" key="17">
    <source>
        <dbReference type="Proteomes" id="UP000228596"/>
    </source>
</evidence>
<comment type="subcellular location">
    <subcellularLocation>
        <location evidence="2">Cell membrane</location>
    </subcellularLocation>
    <subcellularLocation>
        <location evidence="1">Membrane</location>
        <topology evidence="1">Single-pass membrane protein</topology>
    </subcellularLocation>
</comment>
<dbReference type="GO" id="GO:0008360">
    <property type="term" value="P:regulation of cell shape"/>
    <property type="evidence" value="ECO:0007669"/>
    <property type="project" value="UniProtKB-KW"/>
</dbReference>
<evidence type="ECO:0000256" key="10">
    <source>
        <dbReference type="ARBA" id="ARBA00022989"/>
    </source>
</evidence>
<protein>
    <submittedName>
        <fullName evidence="16">Penicillin-binding protein 2</fullName>
    </submittedName>
</protein>
<keyword evidence="5" id="KW-0645">Protease</keyword>
<feature type="transmembrane region" description="Helical" evidence="13">
    <location>
        <begin position="48"/>
        <end position="66"/>
    </location>
</feature>
<dbReference type="InterPro" id="IPR050515">
    <property type="entry name" value="Beta-lactam/transpept"/>
</dbReference>
<dbReference type="EMBL" id="PEZV01000025">
    <property type="protein sequence ID" value="PIT97277.1"/>
    <property type="molecule type" value="Genomic_DNA"/>
</dbReference>
<evidence type="ECO:0000256" key="7">
    <source>
        <dbReference type="ARBA" id="ARBA00022801"/>
    </source>
</evidence>
<organism evidence="16 17">
    <name type="scientific">Candidatus Berkelbacteria bacterium CG10_big_fil_rev_8_21_14_0_10_41_12</name>
    <dbReference type="NCBI Taxonomy" id="1974513"/>
    <lineage>
        <taxon>Bacteria</taxon>
        <taxon>Candidatus Berkelbacteria</taxon>
    </lineage>
</organism>
<dbReference type="GO" id="GO:0071972">
    <property type="term" value="F:peptidoglycan L,D-transpeptidase activity"/>
    <property type="evidence" value="ECO:0007669"/>
    <property type="project" value="TreeGrafter"/>
</dbReference>
<evidence type="ECO:0000256" key="6">
    <source>
        <dbReference type="ARBA" id="ARBA00022692"/>
    </source>
</evidence>
<dbReference type="PANTHER" id="PTHR30627:SF2">
    <property type="entry name" value="PEPTIDOGLYCAN D,D-TRANSPEPTIDASE MRDA"/>
    <property type="match status" value="1"/>
</dbReference>
<dbReference type="NCBIfam" id="TIGR03423">
    <property type="entry name" value="pbp2_mrdA"/>
    <property type="match status" value="1"/>
</dbReference>
<dbReference type="InterPro" id="IPR017790">
    <property type="entry name" value="Penicillin-binding_protein_2"/>
</dbReference>
<evidence type="ECO:0000256" key="2">
    <source>
        <dbReference type="ARBA" id="ARBA00004236"/>
    </source>
</evidence>
<dbReference type="PANTHER" id="PTHR30627">
    <property type="entry name" value="PEPTIDOGLYCAN D,D-TRANSPEPTIDASE"/>
    <property type="match status" value="1"/>
</dbReference>
<evidence type="ECO:0000256" key="4">
    <source>
        <dbReference type="ARBA" id="ARBA00022519"/>
    </source>
</evidence>
<evidence type="ECO:0000256" key="3">
    <source>
        <dbReference type="ARBA" id="ARBA00022475"/>
    </source>
</evidence>
<evidence type="ECO:0000256" key="9">
    <source>
        <dbReference type="ARBA" id="ARBA00022984"/>
    </source>
</evidence>
<evidence type="ECO:0000256" key="13">
    <source>
        <dbReference type="SAM" id="Phobius"/>
    </source>
</evidence>
<evidence type="ECO:0000259" key="15">
    <source>
        <dbReference type="Pfam" id="PF03717"/>
    </source>
</evidence>
<dbReference type="AlphaFoldDB" id="A0A2M6WWX0"/>
<proteinExistence type="predicted"/>
<name>A0A2M6WWX0_9BACT</name>
<keyword evidence="12" id="KW-0961">Cell wall biogenesis/degradation</keyword>
<dbReference type="SUPFAM" id="SSF56519">
    <property type="entry name" value="Penicillin binding protein dimerisation domain"/>
    <property type="match status" value="1"/>
</dbReference>
<comment type="caution">
    <text evidence="16">The sequence shown here is derived from an EMBL/GenBank/DDBJ whole genome shotgun (WGS) entry which is preliminary data.</text>
</comment>
<keyword evidence="9" id="KW-0573">Peptidoglycan synthesis</keyword>
<dbReference type="GO" id="GO:0008658">
    <property type="term" value="F:penicillin binding"/>
    <property type="evidence" value="ECO:0007669"/>
    <property type="project" value="InterPro"/>
</dbReference>
<dbReference type="Pfam" id="PF00905">
    <property type="entry name" value="Transpeptidase"/>
    <property type="match status" value="1"/>
</dbReference>
<dbReference type="Proteomes" id="UP000228596">
    <property type="component" value="Unassembled WGS sequence"/>
</dbReference>
<keyword evidence="4" id="KW-0997">Cell inner membrane</keyword>
<dbReference type="InterPro" id="IPR001460">
    <property type="entry name" value="PCN-bd_Tpept"/>
</dbReference>
<evidence type="ECO:0000313" key="16">
    <source>
        <dbReference type="EMBL" id="PIT97277.1"/>
    </source>
</evidence>
<keyword evidence="6 13" id="KW-0812">Transmembrane</keyword>
<dbReference type="GO" id="GO:0071555">
    <property type="term" value="P:cell wall organization"/>
    <property type="evidence" value="ECO:0007669"/>
    <property type="project" value="UniProtKB-KW"/>
</dbReference>
<keyword evidence="11 13" id="KW-0472">Membrane</keyword>
<keyword evidence="7" id="KW-0378">Hydrolase</keyword>
<keyword evidence="3" id="KW-1003">Cell membrane</keyword>
<evidence type="ECO:0000256" key="8">
    <source>
        <dbReference type="ARBA" id="ARBA00022960"/>
    </source>
</evidence>
<dbReference type="InterPro" id="IPR036138">
    <property type="entry name" value="PBP_dimer_sf"/>
</dbReference>
<accession>A0A2M6WWX0</accession>
<dbReference type="Gene3D" id="3.90.1310.10">
    <property type="entry name" value="Penicillin-binding protein 2a (Domain 2)"/>
    <property type="match status" value="1"/>
</dbReference>
<dbReference type="GO" id="GO:0006508">
    <property type="term" value="P:proteolysis"/>
    <property type="evidence" value="ECO:0007669"/>
    <property type="project" value="UniProtKB-KW"/>
</dbReference>
<dbReference type="GO" id="GO:0009252">
    <property type="term" value="P:peptidoglycan biosynthetic process"/>
    <property type="evidence" value="ECO:0007669"/>
    <property type="project" value="UniProtKB-KW"/>
</dbReference>
<evidence type="ECO:0000259" key="14">
    <source>
        <dbReference type="Pfam" id="PF00905"/>
    </source>
</evidence>
<dbReference type="SUPFAM" id="SSF56601">
    <property type="entry name" value="beta-lactamase/transpeptidase-like"/>
    <property type="match status" value="1"/>
</dbReference>
<sequence length="634" mass="69755">MKIKNFKDIFGNFNPLGKISGVHSDLDDLNSLSSEEVFRVKGLSRIRISFLAPILLFIILVVRLFSLQVQEGIVNKTLAEGNRIKLSYVSAPRGGIVDNRNETFVKNIPSYVLQVSVSQLPKDKNQRNNLIAKVAGLVGMSLDEIISTIDKAPQNMDTIALKEGIERDKALLMKSKIVDYSAFEVTTRHERQYDRIVGLSHVIGYISKPSEDDIKQNPAVSLNGVIGKSGIEQQYDKYLQGTPGEKKMEVDAQGRVVRILSSTPSVAGKTIQLSIDKELESFASQHLQDAMKDVSSSGVVIVEDPKSGAIKAMLSIPDYDSSLFSEGLSQDEYNKMADDPNKPLFNRAITGVYPPGSSIKPFIASGALESGNISEDFSVDTPLTIRIGQWTFTDWKDHGVTDVKRAIAESNNIFFYALGGGWNDIKGLGPDGLQSTLDKFGFGKKEGIDIGSEASGFIPTPQWKENVMKEPWYIGNTYNMSIGQGDLTVTPLQLTNATAIIANGGTLYRPHFISKIFSSTNEDVPFNNDFKIKEHVFSDDTLRIVREGMRETVTLGSARSVFPEDFPVEVAAKTGTAQFGNEGKTHAWFSSFAPYDNPEIVVTVLIEGGGEGYQVAAPVARDILEWWNNNRENS</sequence>